<reference evidence="1" key="2">
    <citation type="submission" date="2023-02" db="EMBL/GenBank/DDBJ databases">
        <title>'Rhodoalgimonas zhirmunskyi' gen. nov., isolated from a red alga.</title>
        <authorList>
            <person name="Nedashkovskaya O.I."/>
            <person name="Otstavnykh N.Y."/>
            <person name="Bystritskaya E.P."/>
            <person name="Balabanova L.A."/>
            <person name="Isaeva M.P."/>
        </authorList>
    </citation>
    <scope>NUCLEOTIDE SEQUENCE</scope>
    <source>
        <strain evidence="1">KCTC 52189</strain>
    </source>
</reference>
<gene>
    <name evidence="1" type="ORF">NO357_00460</name>
</gene>
<dbReference type="EMBL" id="JANHAX010000001">
    <property type="protein sequence ID" value="MDQ2088373.1"/>
    <property type="molecule type" value="Genomic_DNA"/>
</dbReference>
<comment type="caution">
    <text evidence="1">The sequence shown here is derived from an EMBL/GenBank/DDBJ whole genome shotgun (WGS) entry which is preliminary data.</text>
</comment>
<keyword evidence="2" id="KW-1185">Reference proteome</keyword>
<reference evidence="1" key="1">
    <citation type="submission" date="2022-07" db="EMBL/GenBank/DDBJ databases">
        <authorList>
            <person name="Otstavnykh N."/>
            <person name="Isaeva M."/>
            <person name="Bystritskaya E."/>
        </authorList>
    </citation>
    <scope>NUCLEOTIDE SEQUENCE</scope>
    <source>
        <strain evidence="1">KCTC 52189</strain>
    </source>
</reference>
<dbReference type="InterPro" id="IPR027417">
    <property type="entry name" value="P-loop_NTPase"/>
</dbReference>
<organism evidence="1 2">
    <name type="scientific">Marimonas arenosa</name>
    <dbReference type="NCBI Taxonomy" id="1795305"/>
    <lineage>
        <taxon>Bacteria</taxon>
        <taxon>Pseudomonadati</taxon>
        <taxon>Pseudomonadota</taxon>
        <taxon>Alphaproteobacteria</taxon>
        <taxon>Rhodobacterales</taxon>
        <taxon>Paracoccaceae</taxon>
        <taxon>Marimonas</taxon>
    </lineage>
</organism>
<proteinExistence type="predicted"/>
<dbReference type="RefSeq" id="WP_306733645.1">
    <property type="nucleotide sequence ID" value="NZ_JANHAX010000001.1"/>
</dbReference>
<sequence>MSRLTVVNLGLPKSGTTTLARALREAGFTVADYRIRRRDTARPELRGRWVGGQMYHGYFTTGDPLETLDEFDAFTEINMLRGPHSLWPQTDFGVISALQEHHPNLRFLASARDPGDQAMSMLKWSDLGSDRLPASTVPGLPRTYGQTLHERARWISAHHAFLRKIFDGADNFLEYDVADRQAPQKIGAFLGRDLPWWGRLNAHDGAGKDTVIGTGAA</sequence>
<evidence type="ECO:0000313" key="1">
    <source>
        <dbReference type="EMBL" id="MDQ2088373.1"/>
    </source>
</evidence>
<dbReference type="Gene3D" id="3.40.50.300">
    <property type="entry name" value="P-loop containing nucleotide triphosphate hydrolases"/>
    <property type="match status" value="1"/>
</dbReference>
<dbReference type="PANTHER" id="PTHR36978:SF4">
    <property type="entry name" value="P-LOOP CONTAINING NUCLEOSIDE TRIPHOSPHATE HYDROLASE PROTEIN"/>
    <property type="match status" value="1"/>
</dbReference>
<dbReference type="PANTHER" id="PTHR36978">
    <property type="entry name" value="P-LOOP CONTAINING NUCLEOTIDE TRIPHOSPHATE HYDROLASE"/>
    <property type="match status" value="1"/>
</dbReference>
<dbReference type="Proteomes" id="UP001226762">
    <property type="component" value="Unassembled WGS sequence"/>
</dbReference>
<accession>A0AAE3W9I2</accession>
<dbReference type="SUPFAM" id="SSF52540">
    <property type="entry name" value="P-loop containing nucleoside triphosphate hydrolases"/>
    <property type="match status" value="1"/>
</dbReference>
<evidence type="ECO:0000313" key="2">
    <source>
        <dbReference type="Proteomes" id="UP001226762"/>
    </source>
</evidence>
<dbReference type="AlphaFoldDB" id="A0AAE3W9I2"/>
<name>A0AAE3W9I2_9RHOB</name>
<protein>
    <submittedName>
        <fullName evidence="1">Sulfotransferase family protein</fullName>
    </submittedName>
</protein>